<dbReference type="Proteomes" id="UP000748531">
    <property type="component" value="Unassembled WGS sequence"/>
</dbReference>
<gene>
    <name evidence="1" type="ORF">PHET_12224</name>
</gene>
<protein>
    <submittedName>
        <fullName evidence="1">Uncharacterized protein</fullName>
    </submittedName>
</protein>
<reference evidence="1" key="1">
    <citation type="submission" date="2019-05" db="EMBL/GenBank/DDBJ databases">
        <title>Annotation for the trematode Paragonimus heterotremus.</title>
        <authorList>
            <person name="Choi Y.-J."/>
        </authorList>
    </citation>
    <scope>NUCLEOTIDE SEQUENCE</scope>
    <source>
        <strain evidence="1">LC</strain>
    </source>
</reference>
<evidence type="ECO:0000313" key="2">
    <source>
        <dbReference type="Proteomes" id="UP000748531"/>
    </source>
</evidence>
<accession>A0A8J4WDA1</accession>
<proteinExistence type="predicted"/>
<sequence length="121" mass="13813">MGPKNMTLRVSPELTHFPSEVPSHQSDVMSETPVKLASVDMIRPRLHQDFQRFCQLVATVVMETWNTMEESNQSEATTEPSLWPEEFAGCISDFERVSVLMRHSTIRQFNLLPGKHEHTSG</sequence>
<organism evidence="1 2">
    <name type="scientific">Paragonimus heterotremus</name>
    <dbReference type="NCBI Taxonomy" id="100268"/>
    <lineage>
        <taxon>Eukaryota</taxon>
        <taxon>Metazoa</taxon>
        <taxon>Spiralia</taxon>
        <taxon>Lophotrochozoa</taxon>
        <taxon>Platyhelminthes</taxon>
        <taxon>Trematoda</taxon>
        <taxon>Digenea</taxon>
        <taxon>Plagiorchiida</taxon>
        <taxon>Troglotremata</taxon>
        <taxon>Troglotrematidae</taxon>
        <taxon>Paragonimus</taxon>
    </lineage>
</organism>
<dbReference type="EMBL" id="LUCH01013317">
    <property type="protein sequence ID" value="KAF5395424.1"/>
    <property type="molecule type" value="Genomic_DNA"/>
</dbReference>
<keyword evidence="2" id="KW-1185">Reference proteome</keyword>
<name>A0A8J4WDA1_9TREM</name>
<evidence type="ECO:0000313" key="1">
    <source>
        <dbReference type="EMBL" id="KAF5395424.1"/>
    </source>
</evidence>
<dbReference type="AlphaFoldDB" id="A0A8J4WDA1"/>
<comment type="caution">
    <text evidence="1">The sequence shown here is derived from an EMBL/GenBank/DDBJ whole genome shotgun (WGS) entry which is preliminary data.</text>
</comment>